<evidence type="ECO:0000256" key="1">
    <source>
        <dbReference type="SAM" id="MobiDB-lite"/>
    </source>
</evidence>
<accession>A0ABD3FRS9</accession>
<feature type="region of interest" description="Disordered" evidence="1">
    <location>
        <begin position="80"/>
        <end position="140"/>
    </location>
</feature>
<protein>
    <recommendedName>
        <fullName evidence="4">Zinc finger PHD-type domain-containing protein</fullName>
    </recommendedName>
</protein>
<comment type="caution">
    <text evidence="2">The sequence shown here is derived from an EMBL/GenBank/DDBJ whole genome shotgun (WGS) entry which is preliminary data.</text>
</comment>
<reference evidence="2 3" key="1">
    <citation type="submission" date="2024-09" db="EMBL/GenBank/DDBJ databases">
        <title>Genome sequencing and assembly of Phytophthora oleae, isolate VK10A, causative agent of rot of olive drupes.</title>
        <authorList>
            <person name="Conti Taguali S."/>
            <person name="Riolo M."/>
            <person name="La Spada F."/>
            <person name="Cacciola S.O."/>
            <person name="Dionisio G."/>
        </authorList>
    </citation>
    <scope>NUCLEOTIDE SEQUENCE [LARGE SCALE GENOMIC DNA]</scope>
    <source>
        <strain evidence="2 3">VK10A</strain>
    </source>
</reference>
<organism evidence="2 3">
    <name type="scientific">Phytophthora oleae</name>
    <dbReference type="NCBI Taxonomy" id="2107226"/>
    <lineage>
        <taxon>Eukaryota</taxon>
        <taxon>Sar</taxon>
        <taxon>Stramenopiles</taxon>
        <taxon>Oomycota</taxon>
        <taxon>Peronosporomycetes</taxon>
        <taxon>Peronosporales</taxon>
        <taxon>Peronosporaceae</taxon>
        <taxon>Phytophthora</taxon>
    </lineage>
</organism>
<dbReference type="AlphaFoldDB" id="A0ABD3FRS9"/>
<name>A0ABD3FRS9_9STRA</name>
<keyword evidence="3" id="KW-1185">Reference proteome</keyword>
<proteinExistence type="predicted"/>
<dbReference type="Proteomes" id="UP001632037">
    <property type="component" value="Unassembled WGS sequence"/>
</dbReference>
<evidence type="ECO:0000313" key="3">
    <source>
        <dbReference type="Proteomes" id="UP001632037"/>
    </source>
</evidence>
<evidence type="ECO:0008006" key="4">
    <source>
        <dbReference type="Google" id="ProtNLM"/>
    </source>
</evidence>
<sequence>MLGKCAFVECPCEDGEDVAVAACSSCKPVHHMCSKNIHEGALNVRVCSNDCCVALGLKKPSSGPAPTSVALPVANNAKRNSTGANAKARAKAGVESARTMNVATPVRRSSPRRVSLDANTPNQDRAAQGPNPRPSPYQRRSPRLELLRETVPSHDPLIKLSVDVRLKDTVNQRLSSSGQIGTHRVQCDTWDEVKTKHPARVEAISYSDWNSTSMDS</sequence>
<gene>
    <name evidence="2" type="ORF">V7S43_006498</name>
</gene>
<evidence type="ECO:0000313" key="2">
    <source>
        <dbReference type="EMBL" id="KAL3668410.1"/>
    </source>
</evidence>
<dbReference type="EMBL" id="JBIMZQ010000011">
    <property type="protein sequence ID" value="KAL3668410.1"/>
    <property type="molecule type" value="Genomic_DNA"/>
</dbReference>